<evidence type="ECO:0000256" key="1">
    <source>
        <dbReference type="SAM" id="Phobius"/>
    </source>
</evidence>
<keyword evidence="1" id="KW-0812">Transmembrane</keyword>
<dbReference type="Proteomes" id="UP001481677">
    <property type="component" value="Unassembled WGS sequence"/>
</dbReference>
<gene>
    <name evidence="2" type="ORF">V4C56_17930</name>
</gene>
<feature type="transmembrane region" description="Helical" evidence="1">
    <location>
        <begin position="177"/>
        <end position="194"/>
    </location>
</feature>
<organism evidence="2 3">
    <name type="scientific">Paraburkholderia azotifigens</name>
    <dbReference type="NCBI Taxonomy" id="2057004"/>
    <lineage>
        <taxon>Bacteria</taxon>
        <taxon>Pseudomonadati</taxon>
        <taxon>Pseudomonadota</taxon>
        <taxon>Betaproteobacteria</taxon>
        <taxon>Burkholderiales</taxon>
        <taxon>Burkholderiaceae</taxon>
        <taxon>Paraburkholderia</taxon>
    </lineage>
</organism>
<sequence>MADVGAGTALVGFLGVLVGGYFNNFLAEDYRRFRDSQALAAALAGELESHAEGITLLKSILTAMHGRASTGGELTLREMPEPQSPVFEANVEKIGLLDPAQAKGVAFVYEHIRAFRTVMALLAKHHKEESPEWRTSIILSARERLMSAEDKGRVLIEELKRHAATPYWRRHRTRVQMSFWLGVLCSGILAAFIVRGTTYDSATSCTARDNGTAHAAAK</sequence>
<dbReference type="EMBL" id="JAZHGA010000011">
    <property type="protein sequence ID" value="MEM5341489.1"/>
    <property type="molecule type" value="Genomic_DNA"/>
</dbReference>
<dbReference type="RefSeq" id="WP_342959053.1">
    <property type="nucleotide sequence ID" value="NZ_JAZHFZ010000010.1"/>
</dbReference>
<feature type="transmembrane region" description="Helical" evidence="1">
    <location>
        <begin position="6"/>
        <end position="26"/>
    </location>
</feature>
<evidence type="ECO:0000313" key="3">
    <source>
        <dbReference type="Proteomes" id="UP001481677"/>
    </source>
</evidence>
<name>A0ABU9R3B4_9BURK</name>
<evidence type="ECO:0000313" key="2">
    <source>
        <dbReference type="EMBL" id="MEM5341489.1"/>
    </source>
</evidence>
<keyword evidence="1" id="KW-0472">Membrane</keyword>
<proteinExistence type="predicted"/>
<accession>A0ABU9R3B4</accession>
<comment type="caution">
    <text evidence="2">The sequence shown here is derived from an EMBL/GenBank/DDBJ whole genome shotgun (WGS) entry which is preliminary data.</text>
</comment>
<reference evidence="2 3" key="1">
    <citation type="submission" date="2024-01" db="EMBL/GenBank/DDBJ databases">
        <title>The diversity of rhizobia nodulating Mimosa spp. in eleven states of Brazil covering several biomes is determined by host plant, location, and edaphic factors.</title>
        <authorList>
            <person name="Rouws L."/>
            <person name="Barauna A."/>
            <person name="Beukes C."/>
            <person name="De Faria S.M."/>
            <person name="Gross E."/>
            <person name="Dos Reis Junior F.B."/>
            <person name="Simon M."/>
            <person name="Maluk M."/>
            <person name="Odee D.W."/>
            <person name="Kenicer G."/>
            <person name="Young J.P.W."/>
            <person name="Reis V.M."/>
            <person name="Zilli J."/>
            <person name="James E.K."/>
        </authorList>
    </citation>
    <scope>NUCLEOTIDE SEQUENCE [LARGE SCALE GENOMIC DNA]</scope>
    <source>
        <strain evidence="2 3">JPY530</strain>
    </source>
</reference>
<keyword evidence="3" id="KW-1185">Reference proteome</keyword>
<protein>
    <submittedName>
        <fullName evidence="2">Uncharacterized protein</fullName>
    </submittedName>
</protein>
<keyword evidence="1" id="KW-1133">Transmembrane helix</keyword>